<dbReference type="Proteomes" id="UP000189966">
    <property type="component" value="Unassembled WGS sequence"/>
</dbReference>
<proteinExistence type="predicted"/>
<dbReference type="EMBL" id="FUZI01000003">
    <property type="protein sequence ID" value="SKC32328.1"/>
    <property type="molecule type" value="Genomic_DNA"/>
</dbReference>
<reference evidence="1 2" key="1">
    <citation type="submission" date="2017-02" db="EMBL/GenBank/DDBJ databases">
        <authorList>
            <person name="Peterson S.W."/>
        </authorList>
    </citation>
    <scope>NUCLEOTIDE SEQUENCE [LARGE SCALE GENOMIC DNA]</scope>
    <source>
        <strain evidence="2">type strain: NCCB 100098</strain>
    </source>
</reference>
<organism evidence="1 2">
    <name type="scientific">Photobacterium piscicola</name>
    <dbReference type="NCBI Taxonomy" id="1378299"/>
    <lineage>
        <taxon>Bacteria</taxon>
        <taxon>Pseudomonadati</taxon>
        <taxon>Pseudomonadota</taxon>
        <taxon>Gammaproteobacteria</taxon>
        <taxon>Vibrionales</taxon>
        <taxon>Vibrionaceae</taxon>
        <taxon>Photobacterium</taxon>
    </lineage>
</organism>
<gene>
    <name evidence="1" type="ORF">CZ809_01844</name>
</gene>
<accession>A0A1T5HZP3</accession>
<name>A0A1T5HZP3_9GAMM</name>
<sequence length="313" mass="36222">MPMRKMQACSFSLVSHPITNNEFSNKQQRNNLKSSLENSKLYAIAQARYPRIDFKMQENGIEITISNDEFKSVGYIDIFYLFKVNYPEYIDAILSRDVLLNFKTYSDPNCYFVIGIKEKDTGNMIREGMIEISAWQLLFYKSRGERYISGFDNYKDFLKLFIHYVGKTSKSTYERLSKGHHARLNILSSEEPINRQNLLSEELLILAFEVDAVNIIQNPKEYDLGETKLNDVIDLVERSLISSLMPKYNEMKYKSHGEKFKESDEFDSCCLTLNDNIQLFTDEAKLCGKYDASGLSNSDYIILDESGISLNNI</sequence>
<evidence type="ECO:0000313" key="1">
    <source>
        <dbReference type="EMBL" id="SKC32328.1"/>
    </source>
</evidence>
<protein>
    <submittedName>
        <fullName evidence="1">Uncharacterized protein</fullName>
    </submittedName>
</protein>
<evidence type="ECO:0000313" key="2">
    <source>
        <dbReference type="Proteomes" id="UP000189966"/>
    </source>
</evidence>
<dbReference type="AlphaFoldDB" id="A0A1T5HZP3"/>